<name>A0A1Y1JV82_PLAGO</name>
<dbReference type="EMBL" id="BDQF01000561">
    <property type="protein sequence ID" value="GAW84652.1"/>
    <property type="molecule type" value="Genomic_DNA"/>
</dbReference>
<evidence type="ECO:0000313" key="1">
    <source>
        <dbReference type="EMBL" id="GAW84652.1"/>
    </source>
</evidence>
<reference evidence="2" key="1">
    <citation type="submission" date="2017-04" db="EMBL/GenBank/DDBJ databases">
        <title>Plasmodium gonderi genome.</title>
        <authorList>
            <person name="Arisue N."/>
            <person name="Honma H."/>
            <person name="Kawai S."/>
            <person name="Tougan T."/>
            <person name="Tanabe K."/>
            <person name="Horii T."/>
        </authorList>
    </citation>
    <scope>NUCLEOTIDE SEQUENCE [LARGE SCALE GENOMIC DNA]</scope>
    <source>
        <strain evidence="2">ATCC 30045</strain>
    </source>
</reference>
<keyword evidence="2" id="KW-1185">Reference proteome</keyword>
<protein>
    <submittedName>
        <fullName evidence="1">Variable surface protein</fullName>
    </submittedName>
</protein>
<organism evidence="1 2">
    <name type="scientific">Plasmodium gonderi</name>
    <dbReference type="NCBI Taxonomy" id="77519"/>
    <lineage>
        <taxon>Eukaryota</taxon>
        <taxon>Sar</taxon>
        <taxon>Alveolata</taxon>
        <taxon>Apicomplexa</taxon>
        <taxon>Aconoidasida</taxon>
        <taxon>Haemosporida</taxon>
        <taxon>Plasmodiidae</taxon>
        <taxon>Plasmodium</taxon>
        <taxon>Plasmodium (Plasmodium)</taxon>
    </lineage>
</organism>
<accession>A0A1Y1JV82</accession>
<dbReference type="GeneID" id="39745460"/>
<sequence>MNYYIFKKMKNKYIFSKIFILIALTWNYKLHDLYTIGETCNETIYVNGTFGIRNKRLLTDQKIGEGLKNPRLDENSWDKSGKKKLKNVSEPYSTMKELKLQKHRRNGAEKNYAKNKSPLKLLFKKSNLNCKEKVIAAYNYIRNFKQHIDWDKHRIRTKQFLRSIELFISVLSLVSFDKFLFVI</sequence>
<dbReference type="RefSeq" id="XP_028547241.1">
    <property type="nucleotide sequence ID" value="XM_028691440.1"/>
</dbReference>
<dbReference type="InterPro" id="IPR022139">
    <property type="entry name" value="Fam-L/Fam-M-like_plasmodium"/>
</dbReference>
<dbReference type="Pfam" id="PF12420">
    <property type="entry name" value="DUF3671"/>
    <property type="match status" value="1"/>
</dbReference>
<evidence type="ECO:0000313" key="2">
    <source>
        <dbReference type="Proteomes" id="UP000195521"/>
    </source>
</evidence>
<gene>
    <name evidence="1" type="ORF">PGO_004210</name>
</gene>
<proteinExistence type="predicted"/>
<comment type="caution">
    <text evidence="1">The sequence shown here is derived from an EMBL/GenBank/DDBJ whole genome shotgun (WGS) entry which is preliminary data.</text>
</comment>
<dbReference type="Proteomes" id="UP000195521">
    <property type="component" value="Unassembled WGS sequence"/>
</dbReference>
<dbReference type="AlphaFoldDB" id="A0A1Y1JV82"/>